<feature type="region of interest" description="Disordered" evidence="1">
    <location>
        <begin position="127"/>
        <end position="154"/>
    </location>
</feature>
<feature type="compositionally biased region" description="Basic residues" evidence="1">
    <location>
        <begin position="85"/>
        <end position="97"/>
    </location>
</feature>
<comment type="caution">
    <text evidence="2">The sequence shown here is derived from an EMBL/GenBank/DDBJ whole genome shotgun (WGS) entry which is preliminary data.</text>
</comment>
<feature type="region of interest" description="Disordered" evidence="1">
    <location>
        <begin position="1"/>
        <end position="114"/>
    </location>
</feature>
<evidence type="ECO:0000313" key="3">
    <source>
        <dbReference type="Proteomes" id="UP001066276"/>
    </source>
</evidence>
<dbReference type="Proteomes" id="UP001066276">
    <property type="component" value="Chromosome 11"/>
</dbReference>
<proteinExistence type="predicted"/>
<reference evidence="2" key="1">
    <citation type="journal article" date="2022" name="bioRxiv">
        <title>Sequencing and chromosome-scale assembly of the giantPleurodeles waltlgenome.</title>
        <authorList>
            <person name="Brown T."/>
            <person name="Elewa A."/>
            <person name="Iarovenko S."/>
            <person name="Subramanian E."/>
            <person name="Araus A.J."/>
            <person name="Petzold A."/>
            <person name="Susuki M."/>
            <person name="Suzuki K.-i.T."/>
            <person name="Hayashi T."/>
            <person name="Toyoda A."/>
            <person name="Oliveira C."/>
            <person name="Osipova E."/>
            <person name="Leigh N.D."/>
            <person name="Simon A."/>
            <person name="Yun M.H."/>
        </authorList>
    </citation>
    <scope>NUCLEOTIDE SEQUENCE</scope>
    <source>
        <strain evidence="2">20211129_DDA</strain>
        <tissue evidence="2">Liver</tissue>
    </source>
</reference>
<accession>A0AAV7LI87</accession>
<dbReference type="EMBL" id="JANPWB010000015">
    <property type="protein sequence ID" value="KAJ1090194.1"/>
    <property type="molecule type" value="Genomic_DNA"/>
</dbReference>
<protein>
    <submittedName>
        <fullName evidence="2">Uncharacterized protein</fullName>
    </submittedName>
</protein>
<evidence type="ECO:0000256" key="1">
    <source>
        <dbReference type="SAM" id="MobiDB-lite"/>
    </source>
</evidence>
<name>A0AAV7LI87_PLEWA</name>
<dbReference type="AlphaFoldDB" id="A0AAV7LI87"/>
<evidence type="ECO:0000313" key="2">
    <source>
        <dbReference type="EMBL" id="KAJ1090194.1"/>
    </source>
</evidence>
<keyword evidence="3" id="KW-1185">Reference proteome</keyword>
<feature type="compositionally biased region" description="Low complexity" evidence="1">
    <location>
        <begin position="131"/>
        <end position="148"/>
    </location>
</feature>
<sequence length="154" mass="15973">MMRSLNPCSPPLGPKLKAPTAIQLLQGPVSPGSTWPGPPQADPRGPSALPIQGPPRVPVHRGALPPRGPGVNRPHITAASASHRGPLRRLLATKRLPRPQEAKTLGARLGSWSPGPYLLRLPPLPSAAQSGLLGPLPTAGPPHTAGATSLRARR</sequence>
<organism evidence="2 3">
    <name type="scientific">Pleurodeles waltl</name>
    <name type="common">Iberian ribbed newt</name>
    <dbReference type="NCBI Taxonomy" id="8319"/>
    <lineage>
        <taxon>Eukaryota</taxon>
        <taxon>Metazoa</taxon>
        <taxon>Chordata</taxon>
        <taxon>Craniata</taxon>
        <taxon>Vertebrata</taxon>
        <taxon>Euteleostomi</taxon>
        <taxon>Amphibia</taxon>
        <taxon>Batrachia</taxon>
        <taxon>Caudata</taxon>
        <taxon>Salamandroidea</taxon>
        <taxon>Salamandridae</taxon>
        <taxon>Pleurodelinae</taxon>
        <taxon>Pleurodeles</taxon>
    </lineage>
</organism>
<gene>
    <name evidence="2" type="ORF">NDU88_003329</name>
</gene>